<dbReference type="InterPro" id="IPR011990">
    <property type="entry name" value="TPR-like_helical_dom_sf"/>
</dbReference>
<protein>
    <submittedName>
        <fullName evidence="2">Uncharacterized protein</fullName>
    </submittedName>
</protein>
<sequence length="232" mass="25025">MRACKAPPIPHLLPTSSSSTQPANVKWPLLSRRLVLLSLPLATFLLPSKASCSDTNSSNVNSTTPSGSTSSARTSFNPISAAERDASDAISRRISDALALLEKGRELQALGDFDQALVCFTQACVHLCVDVVIGNATEWCTRESGAGLTLIGKHFYLAMSMKMHGPLSSHMEVHAALAAALYVDKHAPLLAENQFTIATLLDPHYTDLSYVKETKHWPPSLVSSLQHFITLS</sequence>
<evidence type="ECO:0000313" key="2">
    <source>
        <dbReference type="EMBL" id="TQD89493.1"/>
    </source>
</evidence>
<comment type="caution">
    <text evidence="2">The sequence shown here is derived from an EMBL/GenBank/DDBJ whole genome shotgun (WGS) entry which is preliminary data.</text>
</comment>
<keyword evidence="3" id="KW-1185">Reference proteome</keyword>
<feature type="region of interest" description="Disordered" evidence="1">
    <location>
        <begin position="1"/>
        <end position="23"/>
    </location>
</feature>
<dbReference type="Proteomes" id="UP000315295">
    <property type="component" value="Unassembled WGS sequence"/>
</dbReference>
<dbReference type="PANTHER" id="PTHR37910:SF2">
    <property type="entry name" value="EXPRESSED PROTEIN"/>
    <property type="match status" value="1"/>
</dbReference>
<organism evidence="2 3">
    <name type="scientific">Malus baccata</name>
    <name type="common">Siberian crab apple</name>
    <name type="synonym">Pyrus baccata</name>
    <dbReference type="NCBI Taxonomy" id="106549"/>
    <lineage>
        <taxon>Eukaryota</taxon>
        <taxon>Viridiplantae</taxon>
        <taxon>Streptophyta</taxon>
        <taxon>Embryophyta</taxon>
        <taxon>Tracheophyta</taxon>
        <taxon>Spermatophyta</taxon>
        <taxon>Magnoliopsida</taxon>
        <taxon>eudicotyledons</taxon>
        <taxon>Gunneridae</taxon>
        <taxon>Pentapetalae</taxon>
        <taxon>rosids</taxon>
        <taxon>fabids</taxon>
        <taxon>Rosales</taxon>
        <taxon>Rosaceae</taxon>
        <taxon>Amygdaloideae</taxon>
        <taxon>Maleae</taxon>
        <taxon>Malus</taxon>
    </lineage>
</organism>
<accession>A0A540LSK3</accession>
<proteinExistence type="predicted"/>
<evidence type="ECO:0000313" key="3">
    <source>
        <dbReference type="Proteomes" id="UP000315295"/>
    </source>
</evidence>
<dbReference type="STRING" id="106549.A0A540LSK3"/>
<reference evidence="2 3" key="1">
    <citation type="journal article" date="2019" name="G3 (Bethesda)">
        <title>Sequencing of a Wild Apple (Malus baccata) Genome Unravels the Differences Between Cultivated and Wild Apple Species Regarding Disease Resistance and Cold Tolerance.</title>
        <authorList>
            <person name="Chen X."/>
        </authorList>
    </citation>
    <scope>NUCLEOTIDE SEQUENCE [LARGE SCALE GENOMIC DNA]</scope>
    <source>
        <strain evidence="3">cv. Shandingzi</strain>
        <tissue evidence="2">Leaves</tissue>
    </source>
</reference>
<evidence type="ECO:0000256" key="1">
    <source>
        <dbReference type="SAM" id="MobiDB-lite"/>
    </source>
</evidence>
<dbReference type="PANTHER" id="PTHR37910">
    <property type="entry name" value="EXPRESSED PROTEIN"/>
    <property type="match status" value="1"/>
</dbReference>
<dbReference type="AlphaFoldDB" id="A0A540LSK3"/>
<feature type="compositionally biased region" description="Polar residues" evidence="1">
    <location>
        <begin position="14"/>
        <end position="23"/>
    </location>
</feature>
<gene>
    <name evidence="2" type="ORF">C1H46_024959</name>
</gene>
<feature type="region of interest" description="Disordered" evidence="1">
    <location>
        <begin position="51"/>
        <end position="76"/>
    </location>
</feature>
<dbReference type="EMBL" id="VIEB01000477">
    <property type="protein sequence ID" value="TQD89493.1"/>
    <property type="molecule type" value="Genomic_DNA"/>
</dbReference>
<name>A0A540LSK3_MALBA</name>
<dbReference type="SUPFAM" id="SSF48452">
    <property type="entry name" value="TPR-like"/>
    <property type="match status" value="1"/>
</dbReference>